<name>A0A6N2XDQ2_CLOIN</name>
<dbReference type="EMBL" id="CACRTE010000058">
    <property type="protein sequence ID" value="VYT52549.1"/>
    <property type="molecule type" value="Genomic_DNA"/>
</dbReference>
<accession>A0A6N2XDQ2</accession>
<evidence type="ECO:0000313" key="2">
    <source>
        <dbReference type="EMBL" id="VYT52549.1"/>
    </source>
</evidence>
<sequence>MTAKEFKKRVEGKAYDVDGAFGAQCWDLFAYFCQLMKYPIYNCTTTGYVPDLWNDRKKNGILKKFVETQNMQEGDWCIWGKCAAAPDGHIAMYLSDNGDGTGQFLGQNQGSNVANVITMPYAGSLGALRANDYVKKPAKKTPAQKAGIAASGTMVATVDRIRVRNSASLSKGETGLYYDKGMVLNYESVKEADGYFWLVYTSASTGTTRYIAYGTTDGKKKFWKKK</sequence>
<organism evidence="2">
    <name type="scientific">Clostridium innocuum</name>
    <dbReference type="NCBI Taxonomy" id="1522"/>
    <lineage>
        <taxon>Bacteria</taxon>
        <taxon>Bacillati</taxon>
        <taxon>Bacillota</taxon>
        <taxon>Clostridia</taxon>
        <taxon>Eubacteriales</taxon>
        <taxon>Clostridiaceae</taxon>
        <taxon>Clostridium</taxon>
    </lineage>
</organism>
<dbReference type="InterPro" id="IPR007921">
    <property type="entry name" value="CHAP_dom"/>
</dbReference>
<dbReference type="PROSITE" id="PS50911">
    <property type="entry name" value="CHAP"/>
    <property type="match status" value="1"/>
</dbReference>
<evidence type="ECO:0000259" key="1">
    <source>
        <dbReference type="PROSITE" id="PS50911"/>
    </source>
</evidence>
<dbReference type="Gene3D" id="3.90.1720.10">
    <property type="entry name" value="endopeptidase domain like (from Nostoc punctiforme)"/>
    <property type="match status" value="1"/>
</dbReference>
<dbReference type="AlphaFoldDB" id="A0A6N2XDQ2"/>
<dbReference type="InterPro" id="IPR003646">
    <property type="entry name" value="SH3-like_bac-type"/>
</dbReference>
<dbReference type="Pfam" id="PF08460">
    <property type="entry name" value="SH3_5"/>
    <property type="match status" value="1"/>
</dbReference>
<reference evidence="2" key="1">
    <citation type="submission" date="2019-11" db="EMBL/GenBank/DDBJ databases">
        <authorList>
            <person name="Feng L."/>
        </authorList>
    </citation>
    <scope>NUCLEOTIDE SEQUENCE</scope>
    <source>
        <strain evidence="2">CinnocuumLFYP12</strain>
    </source>
</reference>
<dbReference type="RefSeq" id="WP_008729041.1">
    <property type="nucleotide sequence ID" value="NZ_BAABXQ010000006.1"/>
</dbReference>
<gene>
    <name evidence="2" type="ORF">CILFYP12_04302</name>
</gene>
<feature type="domain" description="Peptidase C51" evidence="1">
    <location>
        <begin position="1"/>
        <end position="135"/>
    </location>
</feature>
<protein>
    <submittedName>
        <fullName evidence="2">CHAP domain protein</fullName>
    </submittedName>
</protein>
<proteinExistence type="predicted"/>
<dbReference type="Gene3D" id="2.30.30.40">
    <property type="entry name" value="SH3 Domains"/>
    <property type="match status" value="1"/>
</dbReference>